<dbReference type="GO" id="GO:0015031">
    <property type="term" value="P:protein transport"/>
    <property type="evidence" value="ECO:0007669"/>
    <property type="project" value="UniProtKB-KW"/>
</dbReference>
<dbReference type="Proteomes" id="UP000236333">
    <property type="component" value="Unassembled WGS sequence"/>
</dbReference>
<evidence type="ECO:0000259" key="13">
    <source>
        <dbReference type="PROSITE" id="PS51072"/>
    </source>
</evidence>
<comment type="similarity">
    <text evidence="1 10">Belongs to the adaptor complexes medium subunit family. Delta-COP subfamily.</text>
</comment>
<dbReference type="SUPFAM" id="SSF64356">
    <property type="entry name" value="SNARE-like"/>
    <property type="match status" value="1"/>
</dbReference>
<keyword evidence="4 10" id="KW-0963">Cytoplasm</keyword>
<dbReference type="AlphaFoldDB" id="A0A2J7ZT39"/>
<keyword evidence="8 10" id="KW-0472">Membrane</keyword>
<protein>
    <recommendedName>
        <fullName evidence="10">Coatomer subunit delta</fullName>
    </recommendedName>
</protein>
<keyword evidence="5 10" id="KW-0931">ER-Golgi transport</keyword>
<name>A0A2J7ZT39_9CHLO</name>
<evidence type="ECO:0000256" key="9">
    <source>
        <dbReference type="ARBA" id="ARBA00023329"/>
    </source>
</evidence>
<dbReference type="GO" id="GO:0006890">
    <property type="term" value="P:retrograde vesicle-mediated transport, Golgi to endoplasmic reticulum"/>
    <property type="evidence" value="ECO:0007669"/>
    <property type="project" value="UniProtKB-UniRule"/>
</dbReference>
<evidence type="ECO:0000256" key="11">
    <source>
        <dbReference type="RuleBase" id="RU366052"/>
    </source>
</evidence>
<sequence>MVVLAAAIVSKTGKPLVSRQYMEMSRIRIEGLLAAFPKLVGTGKQHTYVETENVRYIYQPMEGLYLLLITNKQSNILEDLETLRLLGKLVPEFSQNLEEEAVASRAYELIFAFDEVISLGQKENITVPQVKQNCEMESHEEKLHKLIIQSKINDTKDIMKKKAADIEKSKMEQKKVGLGSALSGFGSKAASSLLQDLDPTPAYRPEPPPVVSTRAAAPVAKGPSKGMQLGKAKKANDFLESLAKEGEVVELDVPKPTGGVTAVTVNIASEPVSLAIEEKLSVSLNKQGGVENLEVQGTMSLVVNVDEEAFIRIAVTSGANKGFQFKTHPNIDKNLYSSANVLGLKDASRPFPTGSELGILKWRFQSKEESLVPLTINCWPSVSGGESFVNIEYESTSELDLQNVQIIIPLPATGHAPAVNQVDGEWRYDSRRSALIWSIELIDKTNRSGSLEFVTTAADAEAFYPVEVSFTSNKTFCDIAITSVEHTQKGGPVKFGLKKALETAEYSVV</sequence>
<evidence type="ECO:0000256" key="1">
    <source>
        <dbReference type="ARBA" id="ARBA00010516"/>
    </source>
</evidence>
<comment type="subunit">
    <text evidence="2 10">Oligomeric complex that consists of at least the alpha, beta, beta', gamma, delta, epsilon and zeta subunits.</text>
</comment>
<reference evidence="14 15" key="1">
    <citation type="journal article" date="2017" name="Mol. Biol. Evol.">
        <title>The 4-celled Tetrabaena socialis nuclear genome reveals the essential components for genetic control of cell number at the origin of multicellularity in the volvocine lineage.</title>
        <authorList>
            <person name="Featherston J."/>
            <person name="Arakaki Y."/>
            <person name="Hanschen E.R."/>
            <person name="Ferris P.J."/>
            <person name="Michod R.E."/>
            <person name="Olson B.J.S.C."/>
            <person name="Nozaki H."/>
            <person name="Durand P.M."/>
        </authorList>
    </citation>
    <scope>NUCLEOTIDE SEQUENCE [LARGE SCALE GENOMIC DNA]</scope>
    <source>
        <strain evidence="14 15">NIES-571</strain>
    </source>
</reference>
<feature type="region of interest" description="Disordered" evidence="12">
    <location>
        <begin position="208"/>
        <end position="228"/>
    </location>
</feature>
<dbReference type="InterPro" id="IPR011012">
    <property type="entry name" value="Longin-like_dom_sf"/>
</dbReference>
<dbReference type="Pfam" id="PF01217">
    <property type="entry name" value="Clat_adaptor_s"/>
    <property type="match status" value="1"/>
</dbReference>
<proteinExistence type="inferred from homology"/>
<organism evidence="14 15">
    <name type="scientific">Tetrabaena socialis</name>
    <dbReference type="NCBI Taxonomy" id="47790"/>
    <lineage>
        <taxon>Eukaryota</taxon>
        <taxon>Viridiplantae</taxon>
        <taxon>Chlorophyta</taxon>
        <taxon>core chlorophytes</taxon>
        <taxon>Chlorophyceae</taxon>
        <taxon>CS clade</taxon>
        <taxon>Chlamydomonadales</taxon>
        <taxon>Tetrabaenaceae</taxon>
        <taxon>Tetrabaena</taxon>
    </lineage>
</organism>
<gene>
    <name evidence="14" type="ORF">TSOC_010500</name>
</gene>
<accession>A0A2J7ZT39</accession>
<evidence type="ECO:0000256" key="4">
    <source>
        <dbReference type="ARBA" id="ARBA00022490"/>
    </source>
</evidence>
<dbReference type="InterPro" id="IPR028565">
    <property type="entry name" value="MHD"/>
</dbReference>
<dbReference type="Gene3D" id="2.60.40.1170">
    <property type="entry name" value="Mu homology domain, subdomain B"/>
    <property type="match status" value="2"/>
</dbReference>
<keyword evidence="9 10" id="KW-0968">Cytoplasmic vesicle</keyword>
<dbReference type="InterPro" id="IPR027059">
    <property type="entry name" value="Coatomer_dsu"/>
</dbReference>
<dbReference type="CDD" id="cd14830">
    <property type="entry name" value="Delta_COP_N"/>
    <property type="match status" value="1"/>
</dbReference>
<dbReference type="SUPFAM" id="SSF49447">
    <property type="entry name" value="Second domain of Mu2 adaptin subunit (ap50) of ap2 adaptor"/>
    <property type="match status" value="1"/>
</dbReference>
<dbReference type="Gene3D" id="3.30.450.60">
    <property type="match status" value="1"/>
</dbReference>
<keyword evidence="7 10" id="KW-0333">Golgi apparatus</keyword>
<dbReference type="GO" id="GO:0030126">
    <property type="term" value="C:COPI vesicle coat"/>
    <property type="evidence" value="ECO:0007669"/>
    <property type="project" value="UniProtKB-UniRule"/>
</dbReference>
<dbReference type="Pfam" id="PF00928">
    <property type="entry name" value="Adap_comp_sub"/>
    <property type="match status" value="1"/>
</dbReference>
<dbReference type="GO" id="GO:0051645">
    <property type="term" value="P:Golgi localization"/>
    <property type="evidence" value="ECO:0007669"/>
    <property type="project" value="TreeGrafter"/>
</dbReference>
<evidence type="ECO:0000256" key="10">
    <source>
        <dbReference type="RuleBase" id="RU364018"/>
    </source>
</evidence>
<evidence type="ECO:0000256" key="6">
    <source>
        <dbReference type="ARBA" id="ARBA00022927"/>
    </source>
</evidence>
<dbReference type="GO" id="GO:0006888">
    <property type="term" value="P:endoplasmic reticulum to Golgi vesicle-mediated transport"/>
    <property type="evidence" value="ECO:0007669"/>
    <property type="project" value="TreeGrafter"/>
</dbReference>
<dbReference type="PANTHER" id="PTHR10121:SF0">
    <property type="entry name" value="COATOMER SUBUNIT DELTA"/>
    <property type="match status" value="1"/>
</dbReference>
<dbReference type="PANTHER" id="PTHR10121">
    <property type="entry name" value="COATOMER SUBUNIT DELTA"/>
    <property type="match status" value="1"/>
</dbReference>
<feature type="domain" description="MHD" evidence="13">
    <location>
        <begin position="269"/>
        <end position="509"/>
    </location>
</feature>
<evidence type="ECO:0000256" key="7">
    <source>
        <dbReference type="ARBA" id="ARBA00023034"/>
    </source>
</evidence>
<comment type="function">
    <text evidence="10">The coatomer is a cytosolic protein complex that binds to dilysine motifs and reversibly associates with Golgi non-clathrin-coated vesicles, which further mediate biosynthetic protein transport from the ER, via the Golgi up to the trans Golgi network. Coatomer complex is required for budding from Golgi membranes, and is essential for the retrograde Golgi-to-ER transport of dilysine-tagged proteins.</text>
</comment>
<dbReference type="InterPro" id="IPR036168">
    <property type="entry name" value="AP2_Mu_C_sf"/>
</dbReference>
<evidence type="ECO:0000256" key="8">
    <source>
        <dbReference type="ARBA" id="ARBA00023136"/>
    </source>
</evidence>
<keyword evidence="15" id="KW-1185">Reference proteome</keyword>
<keyword evidence="6 10" id="KW-0653">Protein transport</keyword>
<comment type="subcellular location">
    <subcellularLocation>
        <location evidence="10 11">Cytoplasm</location>
    </subcellularLocation>
    <subcellularLocation>
        <location evidence="10 11">Cytoplasmic vesicle</location>
        <location evidence="10 11">COPI-coated vesicle membrane</location>
        <topology evidence="10 11">Peripheral membrane protein</topology>
        <orientation evidence="10 11">Cytoplasmic side</orientation>
    </subcellularLocation>
    <subcellularLocation>
        <location evidence="10 11">Golgi apparatus membrane</location>
        <topology evidence="10 11">Peripheral membrane protein</topology>
        <orientation evidence="10 11">Cytoplasmic side</orientation>
    </subcellularLocation>
</comment>
<evidence type="ECO:0000256" key="5">
    <source>
        <dbReference type="ARBA" id="ARBA00022892"/>
    </source>
</evidence>
<dbReference type="InterPro" id="IPR022775">
    <property type="entry name" value="AP_mu_sigma_su"/>
</dbReference>
<dbReference type="FunFam" id="2.60.40.1170:FF:000007">
    <property type="entry name" value="Coatomer subunit delta"/>
    <property type="match status" value="1"/>
</dbReference>
<dbReference type="CDD" id="cd09254">
    <property type="entry name" value="AP_delta-COPI_MHD"/>
    <property type="match status" value="1"/>
</dbReference>
<comment type="caution">
    <text evidence="14">The sequence shown here is derived from an EMBL/GenBank/DDBJ whole genome shotgun (WGS) entry which is preliminary data.</text>
</comment>
<evidence type="ECO:0000256" key="12">
    <source>
        <dbReference type="SAM" id="MobiDB-lite"/>
    </source>
</evidence>
<evidence type="ECO:0000256" key="3">
    <source>
        <dbReference type="ARBA" id="ARBA00022448"/>
    </source>
</evidence>
<evidence type="ECO:0000313" key="14">
    <source>
        <dbReference type="EMBL" id="PNH03435.1"/>
    </source>
</evidence>
<evidence type="ECO:0000256" key="2">
    <source>
        <dbReference type="ARBA" id="ARBA00011775"/>
    </source>
</evidence>
<dbReference type="OrthoDB" id="10266042at2759"/>
<dbReference type="EMBL" id="PGGS01000504">
    <property type="protein sequence ID" value="PNH03435.1"/>
    <property type="molecule type" value="Genomic_DNA"/>
</dbReference>
<keyword evidence="3 10" id="KW-0813">Transport</keyword>
<dbReference type="GO" id="GO:0000139">
    <property type="term" value="C:Golgi membrane"/>
    <property type="evidence" value="ECO:0007669"/>
    <property type="project" value="UniProtKB-SubCell"/>
</dbReference>
<dbReference type="FunFam" id="3.30.450.60:FF:000003">
    <property type="entry name" value="Coatomer subunit delta"/>
    <property type="match status" value="1"/>
</dbReference>
<evidence type="ECO:0000313" key="15">
    <source>
        <dbReference type="Proteomes" id="UP000236333"/>
    </source>
</evidence>
<dbReference type="PROSITE" id="PS51072">
    <property type="entry name" value="MHD"/>
    <property type="match status" value="1"/>
</dbReference>